<keyword evidence="3" id="KW-1185">Reference proteome</keyword>
<dbReference type="Proteomes" id="UP001501480">
    <property type="component" value="Unassembled WGS sequence"/>
</dbReference>
<organism evidence="2 3">
    <name type="scientific">Aeromicrobium halocynthiae</name>
    <dbReference type="NCBI Taxonomy" id="560557"/>
    <lineage>
        <taxon>Bacteria</taxon>
        <taxon>Bacillati</taxon>
        <taxon>Actinomycetota</taxon>
        <taxon>Actinomycetes</taxon>
        <taxon>Propionibacteriales</taxon>
        <taxon>Nocardioidaceae</taxon>
        <taxon>Aeromicrobium</taxon>
    </lineage>
</organism>
<keyword evidence="1" id="KW-0472">Membrane</keyword>
<dbReference type="EMBL" id="BAAAPY010000003">
    <property type="protein sequence ID" value="GAA2075674.1"/>
    <property type="molecule type" value="Genomic_DNA"/>
</dbReference>
<keyword evidence="1" id="KW-1133">Transmembrane helix</keyword>
<dbReference type="RefSeq" id="WP_344326230.1">
    <property type="nucleotide sequence ID" value="NZ_BAAAPY010000003.1"/>
</dbReference>
<evidence type="ECO:0008006" key="4">
    <source>
        <dbReference type="Google" id="ProtNLM"/>
    </source>
</evidence>
<gene>
    <name evidence="2" type="ORF">GCM10009821_13540</name>
</gene>
<evidence type="ECO:0000256" key="1">
    <source>
        <dbReference type="SAM" id="Phobius"/>
    </source>
</evidence>
<reference evidence="2 3" key="1">
    <citation type="journal article" date="2019" name="Int. J. Syst. Evol. Microbiol.">
        <title>The Global Catalogue of Microorganisms (GCM) 10K type strain sequencing project: providing services to taxonomists for standard genome sequencing and annotation.</title>
        <authorList>
            <consortium name="The Broad Institute Genomics Platform"/>
            <consortium name="The Broad Institute Genome Sequencing Center for Infectious Disease"/>
            <person name="Wu L."/>
            <person name="Ma J."/>
        </authorList>
    </citation>
    <scope>NUCLEOTIDE SEQUENCE [LARGE SCALE GENOMIC DNA]</scope>
    <source>
        <strain evidence="2 3">JCM 15749</strain>
    </source>
</reference>
<sequence>MTRLLARVRRVEDLLLGALGAAAGTLLVLGTFARYVRGWYDDDGSSMSVAGTGIDAAEHGGAEGWVFAIGSLGLAALALLTAAEAFRHLSPHAELAPRRHRWWGWLLVVGVAVAGLFAVLAATQEAPYDDDRLVGPGLWLLVAGTGAWWVLVLAAERIRSGRPA</sequence>
<accession>A0ABN2VWV5</accession>
<evidence type="ECO:0000313" key="3">
    <source>
        <dbReference type="Proteomes" id="UP001501480"/>
    </source>
</evidence>
<name>A0ABN2VWV5_9ACTN</name>
<protein>
    <recommendedName>
        <fullName evidence="4">DUF998 domain-containing protein</fullName>
    </recommendedName>
</protein>
<feature type="transmembrane region" description="Helical" evidence="1">
    <location>
        <begin position="64"/>
        <end position="82"/>
    </location>
</feature>
<comment type="caution">
    <text evidence="2">The sequence shown here is derived from an EMBL/GenBank/DDBJ whole genome shotgun (WGS) entry which is preliminary data.</text>
</comment>
<feature type="transmembrane region" description="Helical" evidence="1">
    <location>
        <begin position="102"/>
        <end position="121"/>
    </location>
</feature>
<proteinExistence type="predicted"/>
<feature type="transmembrane region" description="Helical" evidence="1">
    <location>
        <begin position="133"/>
        <end position="155"/>
    </location>
</feature>
<keyword evidence="1" id="KW-0812">Transmembrane</keyword>
<evidence type="ECO:0000313" key="2">
    <source>
        <dbReference type="EMBL" id="GAA2075674.1"/>
    </source>
</evidence>